<evidence type="ECO:0000256" key="4">
    <source>
        <dbReference type="ARBA" id="ARBA00022801"/>
    </source>
</evidence>
<protein>
    <recommendedName>
        <fullName evidence="6">Exodeoxyribonuclease VII small subunit</fullName>
        <ecNumber evidence="6">3.1.11.6</ecNumber>
    </recommendedName>
</protein>
<keyword evidence="4" id="KW-0378">Hydrolase</keyword>
<evidence type="ECO:0000256" key="2">
    <source>
        <dbReference type="ARBA" id="ARBA00022490"/>
    </source>
</evidence>
<keyword evidence="8" id="KW-1185">Reference proteome</keyword>
<dbReference type="GO" id="GO:0008855">
    <property type="term" value="F:exodeoxyribonuclease VII activity"/>
    <property type="evidence" value="ECO:0007669"/>
    <property type="project" value="UniProtKB-UniRule"/>
</dbReference>
<evidence type="ECO:0000313" key="7">
    <source>
        <dbReference type="EMBL" id="TCK82926.1"/>
    </source>
</evidence>
<proteinExistence type="inferred from homology"/>
<dbReference type="InterPro" id="IPR003761">
    <property type="entry name" value="Exonuc_VII_S"/>
</dbReference>
<dbReference type="NCBIfam" id="TIGR01280">
    <property type="entry name" value="xseB"/>
    <property type="match status" value="1"/>
</dbReference>
<evidence type="ECO:0000256" key="3">
    <source>
        <dbReference type="ARBA" id="ARBA00022722"/>
    </source>
</evidence>
<dbReference type="EC" id="3.1.11.6" evidence="6"/>
<dbReference type="SUPFAM" id="SSF116842">
    <property type="entry name" value="XseB-like"/>
    <property type="match status" value="1"/>
</dbReference>
<dbReference type="Pfam" id="PF02609">
    <property type="entry name" value="Exonuc_VII_S"/>
    <property type="match status" value="1"/>
</dbReference>
<comment type="caution">
    <text evidence="7">The sequence shown here is derived from an EMBL/GenBank/DDBJ whole genome shotgun (WGS) entry which is preliminary data.</text>
</comment>
<evidence type="ECO:0000256" key="6">
    <source>
        <dbReference type="NCBIfam" id="TIGR01280"/>
    </source>
</evidence>
<dbReference type="EMBL" id="SMGO01000002">
    <property type="protein sequence ID" value="TCK82926.1"/>
    <property type="molecule type" value="Genomic_DNA"/>
</dbReference>
<keyword evidence="5" id="KW-0269">Exonuclease</keyword>
<evidence type="ECO:0000256" key="1">
    <source>
        <dbReference type="ARBA" id="ARBA00009998"/>
    </source>
</evidence>
<dbReference type="AlphaFoldDB" id="A0A4R1LU95"/>
<sequence length="64" mass="7298">MDKITYNDAFEELKTLILDLEQGEITVDELAAKVKRAALLIELCKKKLTATEEEVNKVIESMEE</sequence>
<reference evidence="7 8" key="1">
    <citation type="submission" date="2019-03" db="EMBL/GenBank/DDBJ databases">
        <title>Genomic Encyclopedia of Archaeal and Bacterial Type Strains, Phase II (KMG-II): from individual species to whole genera.</title>
        <authorList>
            <person name="Goeker M."/>
        </authorList>
    </citation>
    <scope>NUCLEOTIDE SEQUENCE [LARGE SCALE GENOMIC DNA]</scope>
    <source>
        <strain evidence="7 8">DSM 22554</strain>
    </source>
</reference>
<comment type="similarity">
    <text evidence="1">Belongs to the XseB family.</text>
</comment>
<dbReference type="InterPro" id="IPR037004">
    <property type="entry name" value="Exonuc_VII_ssu_sf"/>
</dbReference>
<evidence type="ECO:0000256" key="5">
    <source>
        <dbReference type="ARBA" id="ARBA00022839"/>
    </source>
</evidence>
<name>A0A4R1LU95_9SPHI</name>
<dbReference type="GO" id="GO:0009318">
    <property type="term" value="C:exodeoxyribonuclease VII complex"/>
    <property type="evidence" value="ECO:0007669"/>
    <property type="project" value="UniProtKB-UniRule"/>
</dbReference>
<organism evidence="7 8">
    <name type="scientific">Albibacterium bauzanense</name>
    <dbReference type="NCBI Taxonomy" id="653929"/>
    <lineage>
        <taxon>Bacteria</taxon>
        <taxon>Pseudomonadati</taxon>
        <taxon>Bacteroidota</taxon>
        <taxon>Sphingobacteriia</taxon>
        <taxon>Sphingobacteriales</taxon>
        <taxon>Sphingobacteriaceae</taxon>
        <taxon>Albibacterium</taxon>
    </lineage>
</organism>
<keyword evidence="2" id="KW-0963">Cytoplasm</keyword>
<dbReference type="Proteomes" id="UP000294616">
    <property type="component" value="Unassembled WGS sequence"/>
</dbReference>
<accession>A0A4R1LU95</accession>
<dbReference type="GO" id="GO:0006308">
    <property type="term" value="P:DNA catabolic process"/>
    <property type="evidence" value="ECO:0007669"/>
    <property type="project" value="UniProtKB-UniRule"/>
</dbReference>
<keyword evidence="3" id="KW-0540">Nuclease</keyword>
<dbReference type="Gene3D" id="1.10.287.1040">
    <property type="entry name" value="Exonuclease VII, small subunit"/>
    <property type="match status" value="1"/>
</dbReference>
<evidence type="ECO:0000313" key="8">
    <source>
        <dbReference type="Proteomes" id="UP000294616"/>
    </source>
</evidence>
<dbReference type="RefSeq" id="WP_132223209.1">
    <property type="nucleotide sequence ID" value="NZ_SMGO01000002.1"/>
</dbReference>
<dbReference type="OrthoDB" id="9813898at2"/>
<gene>
    <name evidence="7" type="ORF">C8N28_1513</name>
</gene>